<dbReference type="Pfam" id="PF13843">
    <property type="entry name" value="DDE_Tnp_1_7"/>
    <property type="match status" value="1"/>
</dbReference>
<dbReference type="InterPro" id="IPR029526">
    <property type="entry name" value="PGBD"/>
</dbReference>
<dbReference type="OrthoDB" id="7611382at2759"/>
<organism evidence="2 3">
    <name type="scientific">Bombus impatiens</name>
    <name type="common">Bumblebee</name>
    <dbReference type="NCBI Taxonomy" id="132113"/>
    <lineage>
        <taxon>Eukaryota</taxon>
        <taxon>Metazoa</taxon>
        <taxon>Ecdysozoa</taxon>
        <taxon>Arthropoda</taxon>
        <taxon>Hexapoda</taxon>
        <taxon>Insecta</taxon>
        <taxon>Pterygota</taxon>
        <taxon>Neoptera</taxon>
        <taxon>Endopterygota</taxon>
        <taxon>Hymenoptera</taxon>
        <taxon>Apocrita</taxon>
        <taxon>Aculeata</taxon>
        <taxon>Apoidea</taxon>
        <taxon>Anthophila</taxon>
        <taxon>Apidae</taxon>
        <taxon>Bombus</taxon>
        <taxon>Pyrobombus</taxon>
    </lineage>
</organism>
<feature type="domain" description="PiggyBac transposable element-derived protein" evidence="1">
    <location>
        <begin position="22"/>
        <end position="105"/>
    </location>
</feature>
<protein>
    <submittedName>
        <fullName evidence="3">Uncharacterized protein LOC112213134</fullName>
    </submittedName>
</protein>
<reference evidence="3" key="1">
    <citation type="submission" date="2025-08" db="UniProtKB">
        <authorList>
            <consortium name="RefSeq"/>
        </authorList>
    </citation>
    <scope>IDENTIFICATION</scope>
</reference>
<proteinExistence type="predicted"/>
<dbReference type="GeneID" id="112213134"/>
<keyword evidence="2" id="KW-1185">Reference proteome</keyword>
<accession>A0A6P6FF63</accession>
<evidence type="ECO:0000313" key="2">
    <source>
        <dbReference type="Proteomes" id="UP000515180"/>
    </source>
</evidence>
<gene>
    <name evidence="3" type="primary">LOC112213134</name>
</gene>
<evidence type="ECO:0000313" key="3">
    <source>
        <dbReference type="RefSeq" id="XP_024224668.1"/>
    </source>
</evidence>
<dbReference type="KEGG" id="bim:112213134"/>
<dbReference type="Proteomes" id="UP000515180">
    <property type="component" value="Unplaced"/>
</dbReference>
<dbReference type="RefSeq" id="XP_024224668.1">
    <property type="nucleotide sequence ID" value="XM_024368900.2"/>
</dbReference>
<evidence type="ECO:0000259" key="1">
    <source>
        <dbReference type="Pfam" id="PF13843"/>
    </source>
</evidence>
<sequence>MLKGKKDKMTLFSSNLYKSENCTLTVYKSKPNAKVLLLSTKNTDIQVEDNYKGDPETIAFYNKTKFGVDVVDQMAPKYSVKAGSFRWSLQVSFFNILDLAAINAWILRKECTGSKISRKEFIFCRRSDASFLGLSMSEVRKSCQVGYCKKR</sequence>
<name>A0A6P6FF63_BOMIM</name>
<dbReference type="AlphaFoldDB" id="A0A6P6FF63"/>